<feature type="compositionally biased region" description="Low complexity" evidence="7">
    <location>
        <begin position="357"/>
        <end position="377"/>
    </location>
</feature>
<sequence length="897" mass="101616">MLLFLKIQLIVANPPSLGFDSSECHWRPTLLCAHDLAWPSQFITAQTPTLAPAETSTRPRPALETISYQIIIIIPIIIRVFIQVIVRLILNIINIIVRVIIRVIMTIDSIQKHLNQTAQHLHQIFNHSNQSNSNSNNNDNKNNNKVKNNTNKNNNNKNNLNSSSIPIHQNDSSIKKLYLNQSNLHFNEKFFKLSNWIHFNQNKSQELIWPPETWFESSTNNSNKSKINDQSNLNLKPLNHHQVQSQIHQNNFNLNQVINQDHQNVNLLNTLTTTTANHQISSSIIINDSPQNTQSIQSINPSNQDTIQFTNSPQNTQSIQHINQPHQDSIQFTNSPQNTQSIQSINPSNQDSIQFTNSPQNTQSIQSINQSNQDSIQFTNSPQNTQSILLPNNPHQSNQSITNLSLQTHSVDIHSNSTQQLSPSNQPNPNSFNPSNTILPPSPPSQSPQPIQSSSNSSNNSSLSKSFNQFNHFLHPKNLSPFKPPPPHPSIIAQKSGGQIIVKETLDAHSTLSQDGKKQVNQYIIQRELGRGSFGAVQLAVDAETGLEYAIKECSKSRLKRKFARELRVLNQSFDENNDALFLIRSEVAIMKKLRHPNVVKLHEVLDVTEEDSLYMVMEYCRGGPLMSRDPNSSEYDGQVKGDTNLARKYFRQLIVGIDYLHSNEVIHHDIKPDNILLSSDRKQIKVVDFGISAMFSKPGDDGSVTRTFGSPGFLSPELLKSEPEAIISGTASDIWSMGVTLYCMLTGKLPFGQNLIIDVYHAIENEAPVLPDEWDSELLDLMAKILDKDPRTRIKMKELKSHAWVTHSGKLPILASESTNQINRHNTELEIKESFRFGITNHCPVTKAVFFEILENSVKHCRKFHQDHIGRHHQNRRGEFFKEFYRQIAERAPKFG</sequence>
<dbReference type="PANTHER" id="PTHR43895">
    <property type="entry name" value="CALCIUM/CALMODULIN-DEPENDENT PROTEIN KINASE KINASE-RELATED"/>
    <property type="match status" value="1"/>
</dbReference>
<dbReference type="FunFam" id="1.10.510.10:FF:000571">
    <property type="entry name" value="Maternal embryonic leucine zipper kinase"/>
    <property type="match status" value="1"/>
</dbReference>
<dbReference type="Proteomes" id="UP000765509">
    <property type="component" value="Unassembled WGS sequence"/>
</dbReference>
<dbReference type="GO" id="GO:0007165">
    <property type="term" value="P:signal transduction"/>
    <property type="evidence" value="ECO:0007669"/>
    <property type="project" value="TreeGrafter"/>
</dbReference>
<evidence type="ECO:0000256" key="7">
    <source>
        <dbReference type="SAM" id="MobiDB-lite"/>
    </source>
</evidence>
<evidence type="ECO:0000256" key="5">
    <source>
        <dbReference type="ARBA" id="ARBA00022840"/>
    </source>
</evidence>
<feature type="compositionally biased region" description="Polar residues" evidence="7">
    <location>
        <begin position="378"/>
        <end position="400"/>
    </location>
</feature>
<evidence type="ECO:0000256" key="4">
    <source>
        <dbReference type="ARBA" id="ARBA00022777"/>
    </source>
</evidence>
<dbReference type="GO" id="GO:0005524">
    <property type="term" value="F:ATP binding"/>
    <property type="evidence" value="ECO:0007669"/>
    <property type="project" value="UniProtKB-UniRule"/>
</dbReference>
<dbReference type="SMART" id="SM00220">
    <property type="entry name" value="S_TKc"/>
    <property type="match status" value="1"/>
</dbReference>
<keyword evidence="11" id="KW-1185">Reference proteome</keyword>
<evidence type="ECO:0000256" key="8">
    <source>
        <dbReference type="SAM" id="SignalP"/>
    </source>
</evidence>
<dbReference type="AlphaFoldDB" id="A0A9Q3EYN6"/>
<evidence type="ECO:0000256" key="6">
    <source>
        <dbReference type="PROSITE-ProRule" id="PRU10141"/>
    </source>
</evidence>
<feature type="binding site" evidence="6">
    <location>
        <position position="552"/>
    </location>
    <ligand>
        <name>ATP</name>
        <dbReference type="ChEBI" id="CHEBI:30616"/>
    </ligand>
</feature>
<keyword evidence="8" id="KW-0732">Signal</keyword>
<protein>
    <recommendedName>
        <fullName evidence="9">Protein kinase domain-containing protein</fullName>
    </recommendedName>
</protein>
<feature type="compositionally biased region" description="Low complexity" evidence="7">
    <location>
        <begin position="415"/>
        <end position="436"/>
    </location>
</feature>
<feature type="region of interest" description="Disordered" evidence="7">
    <location>
        <begin position="127"/>
        <end position="166"/>
    </location>
</feature>
<dbReference type="InterPro" id="IPR011009">
    <property type="entry name" value="Kinase-like_dom_sf"/>
</dbReference>
<evidence type="ECO:0000259" key="9">
    <source>
        <dbReference type="PROSITE" id="PS50011"/>
    </source>
</evidence>
<dbReference type="PROSITE" id="PS00108">
    <property type="entry name" value="PROTEIN_KINASE_ST"/>
    <property type="match status" value="1"/>
</dbReference>
<feature type="region of interest" description="Disordered" evidence="7">
    <location>
        <begin position="292"/>
        <end position="400"/>
    </location>
</feature>
<keyword evidence="2" id="KW-0808">Transferase</keyword>
<keyword evidence="3 6" id="KW-0547">Nucleotide-binding</keyword>
<keyword evidence="1" id="KW-0723">Serine/threonine-protein kinase</keyword>
<feature type="domain" description="Protein kinase" evidence="9">
    <location>
        <begin position="523"/>
        <end position="806"/>
    </location>
</feature>
<dbReference type="SUPFAM" id="SSF56112">
    <property type="entry name" value="Protein kinase-like (PK-like)"/>
    <property type="match status" value="1"/>
</dbReference>
<evidence type="ECO:0000256" key="3">
    <source>
        <dbReference type="ARBA" id="ARBA00022741"/>
    </source>
</evidence>
<dbReference type="GO" id="GO:0005737">
    <property type="term" value="C:cytoplasm"/>
    <property type="evidence" value="ECO:0007669"/>
    <property type="project" value="TreeGrafter"/>
</dbReference>
<evidence type="ECO:0000313" key="11">
    <source>
        <dbReference type="Proteomes" id="UP000765509"/>
    </source>
</evidence>
<evidence type="ECO:0000256" key="1">
    <source>
        <dbReference type="ARBA" id="ARBA00022527"/>
    </source>
</evidence>
<feature type="compositionally biased region" description="Polar residues" evidence="7">
    <location>
        <begin position="292"/>
        <end position="356"/>
    </location>
</feature>
<dbReference type="Gene3D" id="1.10.510.10">
    <property type="entry name" value="Transferase(Phosphotransferase) domain 1"/>
    <property type="match status" value="1"/>
</dbReference>
<evidence type="ECO:0000313" key="10">
    <source>
        <dbReference type="EMBL" id="MBW0528382.1"/>
    </source>
</evidence>
<dbReference type="Pfam" id="PF00069">
    <property type="entry name" value="Pkinase"/>
    <property type="match status" value="1"/>
</dbReference>
<dbReference type="PROSITE" id="PS50011">
    <property type="entry name" value="PROTEIN_KINASE_DOM"/>
    <property type="match status" value="1"/>
</dbReference>
<evidence type="ECO:0000256" key="2">
    <source>
        <dbReference type="ARBA" id="ARBA00022679"/>
    </source>
</evidence>
<proteinExistence type="predicted"/>
<accession>A0A9Q3EYN6</accession>
<reference evidence="10" key="1">
    <citation type="submission" date="2021-03" db="EMBL/GenBank/DDBJ databases">
        <title>Draft genome sequence of rust myrtle Austropuccinia psidii MF-1, a brazilian biotype.</title>
        <authorList>
            <person name="Quecine M.C."/>
            <person name="Pachon D.M.R."/>
            <person name="Bonatelli M.L."/>
            <person name="Correr F.H."/>
            <person name="Franceschini L.M."/>
            <person name="Leite T.F."/>
            <person name="Margarido G.R.A."/>
            <person name="Almeida C.A."/>
            <person name="Ferrarezi J.A."/>
            <person name="Labate C.A."/>
        </authorList>
    </citation>
    <scope>NUCLEOTIDE SEQUENCE</scope>
    <source>
        <strain evidence="10">MF-1</strain>
    </source>
</reference>
<feature type="compositionally biased region" description="Low complexity" evidence="7">
    <location>
        <begin position="127"/>
        <end position="164"/>
    </location>
</feature>
<dbReference type="GO" id="GO:0004674">
    <property type="term" value="F:protein serine/threonine kinase activity"/>
    <property type="evidence" value="ECO:0007669"/>
    <property type="project" value="UniProtKB-KW"/>
</dbReference>
<gene>
    <name evidence="10" type="ORF">O181_068097</name>
</gene>
<name>A0A9Q3EYN6_9BASI</name>
<dbReference type="OrthoDB" id="68483at2759"/>
<dbReference type="PANTHER" id="PTHR43895:SF150">
    <property type="entry name" value="SERINE_THREONINE-PROTEIN KINASE STK11"/>
    <property type="match status" value="1"/>
</dbReference>
<comment type="caution">
    <text evidence="10">The sequence shown here is derived from an EMBL/GenBank/DDBJ whole genome shotgun (WGS) entry which is preliminary data.</text>
</comment>
<dbReference type="EMBL" id="AVOT02034311">
    <property type="protein sequence ID" value="MBW0528382.1"/>
    <property type="molecule type" value="Genomic_DNA"/>
</dbReference>
<feature type="compositionally biased region" description="Low complexity" evidence="7">
    <location>
        <begin position="448"/>
        <end position="466"/>
    </location>
</feature>
<organism evidence="10 11">
    <name type="scientific">Austropuccinia psidii MF-1</name>
    <dbReference type="NCBI Taxonomy" id="1389203"/>
    <lineage>
        <taxon>Eukaryota</taxon>
        <taxon>Fungi</taxon>
        <taxon>Dikarya</taxon>
        <taxon>Basidiomycota</taxon>
        <taxon>Pucciniomycotina</taxon>
        <taxon>Pucciniomycetes</taxon>
        <taxon>Pucciniales</taxon>
        <taxon>Sphaerophragmiaceae</taxon>
        <taxon>Austropuccinia</taxon>
    </lineage>
</organism>
<keyword evidence="5 6" id="KW-0067">ATP-binding</keyword>
<dbReference type="InterPro" id="IPR017441">
    <property type="entry name" value="Protein_kinase_ATP_BS"/>
</dbReference>
<feature type="region of interest" description="Disordered" evidence="7">
    <location>
        <begin position="415"/>
        <end position="466"/>
    </location>
</feature>
<keyword evidence="4" id="KW-0418">Kinase</keyword>
<feature type="signal peptide" evidence="8">
    <location>
        <begin position="1"/>
        <end position="18"/>
    </location>
</feature>
<dbReference type="PROSITE" id="PS00107">
    <property type="entry name" value="PROTEIN_KINASE_ATP"/>
    <property type="match status" value="1"/>
</dbReference>
<dbReference type="CDD" id="cd14008">
    <property type="entry name" value="STKc_LKB1_CaMKK"/>
    <property type="match status" value="1"/>
</dbReference>
<feature type="chain" id="PRO_5040364079" description="Protein kinase domain-containing protein" evidence="8">
    <location>
        <begin position="19"/>
        <end position="897"/>
    </location>
</feature>
<dbReference type="InterPro" id="IPR008271">
    <property type="entry name" value="Ser/Thr_kinase_AS"/>
</dbReference>
<dbReference type="InterPro" id="IPR000719">
    <property type="entry name" value="Prot_kinase_dom"/>
</dbReference>